<accession>A0A8X7NM04</accession>
<dbReference type="InterPro" id="IPR036322">
    <property type="entry name" value="WD40_repeat_dom_sf"/>
</dbReference>
<evidence type="ECO:0000256" key="3">
    <source>
        <dbReference type="ARBA" id="ARBA00022574"/>
    </source>
</evidence>
<protein>
    <submittedName>
        <fullName evidence="9">WD domain, G-beta repeat family protein</fullName>
    </submittedName>
</protein>
<evidence type="ECO:0000256" key="1">
    <source>
        <dbReference type="ARBA" id="ARBA00004604"/>
    </source>
</evidence>
<evidence type="ECO:0000256" key="7">
    <source>
        <dbReference type="PROSITE-ProRule" id="PRU00221"/>
    </source>
</evidence>
<evidence type="ECO:0000256" key="8">
    <source>
        <dbReference type="SAM" id="MobiDB-lite"/>
    </source>
</evidence>
<dbReference type="GO" id="GO:0032040">
    <property type="term" value="C:small-subunit processome"/>
    <property type="evidence" value="ECO:0007669"/>
    <property type="project" value="EnsemblFungi"/>
</dbReference>
<feature type="compositionally biased region" description="Acidic residues" evidence="8">
    <location>
        <begin position="184"/>
        <end position="202"/>
    </location>
</feature>
<feature type="repeat" description="WD" evidence="7">
    <location>
        <begin position="545"/>
        <end position="574"/>
    </location>
</feature>
<dbReference type="Proteomes" id="UP000590412">
    <property type="component" value="Unassembled WGS sequence"/>
</dbReference>
<evidence type="ECO:0000256" key="5">
    <source>
        <dbReference type="ARBA" id="ARBA00023242"/>
    </source>
</evidence>
<keyword evidence="2" id="KW-0698">rRNA processing</keyword>
<sequence>MPKNKDGDVVEIPPKDEEELILEKLVFGDLAGLESNLRKVDNLYDFDDEEEVVDEIDNVDDDNGDDSDGLDDVQDEDLFYIDEGVQGDDDSERMDEDVSSASDNDDESEDDELGDQDYAWVDSDDEKLNVSLTSSDRLKKLRKTPDDDFISGRAYMLRLRSQFEKIYPRPIWADQLGQDKEEGNSSDDDIILDNGDEENDEEQNNHQQNGNQTAALSKLLSSTHQFVITKQLKLISPSRISITRLKDANYQKLSKGAVQAISFHPTHPILLTAGFDKTIRLYQIDGKTNNFITSYFLKNCPIMNSQFLPQGDKNIIYAAGRRKYMNKINLSTGEISKMSRMYGHEKVQKSFESFKLSPRGSFIGLIGNSGWFNLINGTTGQWIKGFKIEGTVVDFDFALDESFVIVVNSAGDVWEFGLMGGKLSSKSENKIIRKWSDDGGVGVTKIKLGGRNNSTRWVAIGSNTGVVNLYDRQQFDSQVQQQQQPKPFKTVENLVTSISSLVFNNDGQVLAIASRGKRDAFKLVHLPSGAVYSNWPTSGTPLGKVTSVEFSPNNEILAIGNEAGKVTLWRLNHY</sequence>
<dbReference type="GO" id="GO:0000292">
    <property type="term" value="P:RNA fragment catabolic process"/>
    <property type="evidence" value="ECO:0007669"/>
    <property type="project" value="EnsemblFungi"/>
</dbReference>
<comment type="similarity">
    <text evidence="6">Belongs to the WD repeat UTP18 family.</text>
</comment>
<dbReference type="Pfam" id="PF00400">
    <property type="entry name" value="WD40"/>
    <property type="match status" value="1"/>
</dbReference>
<dbReference type="GO" id="GO:0000447">
    <property type="term" value="P:endonucleolytic cleavage in ITS1 to separate SSU-rRNA from 5.8S rRNA and LSU-rRNA from tricistronic rRNA transcript (SSU-rRNA, 5.8S rRNA, LSU-rRNA)"/>
    <property type="evidence" value="ECO:0007669"/>
    <property type="project" value="EnsemblFungi"/>
</dbReference>
<feature type="region of interest" description="Disordered" evidence="8">
    <location>
        <begin position="174"/>
        <end position="211"/>
    </location>
</feature>
<dbReference type="Gene3D" id="2.130.10.10">
    <property type="entry name" value="YVTN repeat-like/Quinoprotein amine dehydrogenase"/>
    <property type="match status" value="1"/>
</dbReference>
<evidence type="ECO:0000313" key="10">
    <source>
        <dbReference type="Proteomes" id="UP000590412"/>
    </source>
</evidence>
<dbReference type="PROSITE" id="PS50294">
    <property type="entry name" value="WD_REPEATS_REGION"/>
    <property type="match status" value="1"/>
</dbReference>
<reference evidence="9" key="1">
    <citation type="submission" date="2020-03" db="EMBL/GenBank/DDBJ databases">
        <title>FDA dAtabase for Regulatory Grade micrObial Sequences (FDA-ARGOS): Supporting development and validation of Infectious Disease Dx tests.</title>
        <authorList>
            <person name="Campos J."/>
            <person name="Goldberg B."/>
            <person name="Tallon L."/>
            <person name="Sadzewicz L."/>
            <person name="Vavikolanu K."/>
            <person name="Mehta A."/>
            <person name="Aluvathingal J."/>
            <person name="Nadendla S."/>
            <person name="Nandy P."/>
            <person name="Geyer C."/>
            <person name="Yan Y."/>
            <person name="Sichtig H."/>
        </authorList>
    </citation>
    <scope>NUCLEOTIDE SEQUENCE [LARGE SCALE GENOMIC DNA]</scope>
    <source>
        <strain evidence="9">FDAARGOS_652</strain>
    </source>
</reference>
<dbReference type="InterPro" id="IPR045161">
    <property type="entry name" value="Utp18"/>
</dbReference>
<dbReference type="GO" id="GO:0000472">
    <property type="term" value="P:endonucleolytic cleavage to generate mature 5'-end of SSU-rRNA from (SSU-rRNA, 5.8S rRNA, LSU-rRNA)"/>
    <property type="evidence" value="ECO:0007669"/>
    <property type="project" value="EnsemblFungi"/>
</dbReference>
<dbReference type="GO" id="GO:0034388">
    <property type="term" value="C:Pwp2p-containing subcomplex of 90S preribosome"/>
    <property type="evidence" value="ECO:0007669"/>
    <property type="project" value="EnsemblFungi"/>
</dbReference>
<evidence type="ECO:0000256" key="2">
    <source>
        <dbReference type="ARBA" id="ARBA00022552"/>
    </source>
</evidence>
<dbReference type="GO" id="GO:0000480">
    <property type="term" value="P:endonucleolytic cleavage in 5'-ETS of tricistronic rRNA transcript (SSU-rRNA, 5.8S rRNA, LSU-rRNA)"/>
    <property type="evidence" value="ECO:0007669"/>
    <property type="project" value="EnsemblFungi"/>
</dbReference>
<dbReference type="PROSITE" id="PS50082">
    <property type="entry name" value="WD_REPEATS_2"/>
    <property type="match status" value="1"/>
</dbReference>
<dbReference type="OrthoDB" id="1935146at2759"/>
<feature type="region of interest" description="Disordered" evidence="8">
    <location>
        <begin position="55"/>
        <end position="113"/>
    </location>
</feature>
<proteinExistence type="inferred from homology"/>
<evidence type="ECO:0000313" key="9">
    <source>
        <dbReference type="EMBL" id="KAF6051257.1"/>
    </source>
</evidence>
<dbReference type="PANTHER" id="PTHR18359">
    <property type="entry name" value="WD-REPEAT PROTEIN-RELATED"/>
    <property type="match status" value="1"/>
</dbReference>
<organism evidence="9 10">
    <name type="scientific">Candida parapsilosis</name>
    <name type="common">Yeast</name>
    <dbReference type="NCBI Taxonomy" id="5480"/>
    <lineage>
        <taxon>Eukaryota</taxon>
        <taxon>Fungi</taxon>
        <taxon>Dikarya</taxon>
        <taxon>Ascomycota</taxon>
        <taxon>Saccharomycotina</taxon>
        <taxon>Pichiomycetes</taxon>
        <taxon>Debaryomycetaceae</taxon>
        <taxon>Candida/Lodderomyces clade</taxon>
        <taxon>Candida</taxon>
    </lineage>
</organism>
<comment type="caution">
    <text evidence="9">The sequence shown here is derived from an EMBL/GenBank/DDBJ whole genome shotgun (WGS) entry which is preliminary data.</text>
</comment>
<dbReference type="InterPro" id="IPR015943">
    <property type="entry name" value="WD40/YVTN_repeat-like_dom_sf"/>
</dbReference>
<dbReference type="EMBL" id="JABWAB010000005">
    <property type="protein sequence ID" value="KAF6051257.1"/>
    <property type="molecule type" value="Genomic_DNA"/>
</dbReference>
<comment type="subcellular location">
    <subcellularLocation>
        <location evidence="1">Nucleus</location>
        <location evidence="1">Nucleolus</location>
    </subcellularLocation>
</comment>
<evidence type="ECO:0000256" key="6">
    <source>
        <dbReference type="ARBA" id="ARBA00025767"/>
    </source>
</evidence>
<dbReference type="SMART" id="SM00320">
    <property type="entry name" value="WD40"/>
    <property type="match status" value="4"/>
</dbReference>
<dbReference type="AlphaFoldDB" id="A0A8X7NM04"/>
<dbReference type="PANTHER" id="PTHR18359:SF0">
    <property type="entry name" value="U3 SMALL NUCLEOLAR RNA-ASSOCIATED PROTEIN 18 HOMOLOG"/>
    <property type="match status" value="1"/>
</dbReference>
<evidence type="ECO:0000256" key="4">
    <source>
        <dbReference type="ARBA" id="ARBA00022737"/>
    </source>
</evidence>
<dbReference type="InterPro" id="IPR001680">
    <property type="entry name" value="WD40_rpt"/>
</dbReference>
<keyword evidence="3 7" id="KW-0853">WD repeat</keyword>
<gene>
    <name evidence="9" type="ORF">FOB60_003925</name>
</gene>
<dbReference type="SUPFAM" id="SSF50978">
    <property type="entry name" value="WD40 repeat-like"/>
    <property type="match status" value="1"/>
</dbReference>
<keyword evidence="5" id="KW-0539">Nucleus</keyword>
<keyword evidence="4" id="KW-0677">Repeat</keyword>
<name>A0A8X7NM04_CANPA</name>